<evidence type="ECO:0000256" key="10">
    <source>
        <dbReference type="ARBA" id="ARBA00022964"/>
    </source>
</evidence>
<keyword evidence="8" id="KW-0479">Metal-binding</keyword>
<reference evidence="20" key="2">
    <citation type="submission" date="2022-08" db="UniProtKB">
        <authorList>
            <consortium name="EnsemblMetazoa"/>
        </authorList>
    </citation>
    <scope>IDENTIFICATION</scope>
    <source>
        <strain evidence="20">STECLA/ALBI9_A</strain>
    </source>
</reference>
<evidence type="ECO:0000256" key="18">
    <source>
        <dbReference type="SAM" id="MobiDB-lite"/>
    </source>
</evidence>
<evidence type="ECO:0000256" key="16">
    <source>
        <dbReference type="ARBA" id="ARBA00029938"/>
    </source>
</evidence>
<comment type="catalytic activity">
    <reaction evidence="17">
        <text>[ribosomal protein uS12]-L-proline + 2-oxoglutarate + O2 = [ribosomal protein uS12]-(3S)-3-hydroxy-L-proline + succinate + CO2</text>
        <dbReference type="Rhea" id="RHEA:54156"/>
        <dbReference type="Rhea" id="RHEA-COMP:13816"/>
        <dbReference type="Rhea" id="RHEA-COMP:13818"/>
        <dbReference type="ChEBI" id="CHEBI:15379"/>
        <dbReference type="ChEBI" id="CHEBI:16526"/>
        <dbReference type="ChEBI" id="CHEBI:16810"/>
        <dbReference type="ChEBI" id="CHEBI:30031"/>
        <dbReference type="ChEBI" id="CHEBI:50342"/>
        <dbReference type="ChEBI" id="CHEBI:85428"/>
    </reaction>
</comment>
<dbReference type="Pfam" id="PF13661">
    <property type="entry name" value="2OG-FeII_Oxy_4"/>
    <property type="match status" value="1"/>
</dbReference>
<proteinExistence type="inferred from homology"/>
<evidence type="ECO:0000256" key="11">
    <source>
        <dbReference type="ARBA" id="ARBA00022989"/>
    </source>
</evidence>
<evidence type="ECO:0000313" key="21">
    <source>
        <dbReference type="Proteomes" id="UP000069272"/>
    </source>
</evidence>
<dbReference type="VEuPathDB" id="VectorBase:AALB008194"/>
<evidence type="ECO:0000256" key="1">
    <source>
        <dbReference type="ARBA" id="ARBA00001961"/>
    </source>
</evidence>
<dbReference type="PANTHER" id="PTHR21072">
    <property type="entry name" value="GPI TRANSAMIDASE COMPONENT PIG-S"/>
    <property type="match status" value="1"/>
</dbReference>
<feature type="transmembrane region" description="Helical" evidence="19">
    <location>
        <begin position="997"/>
        <end position="1018"/>
    </location>
</feature>
<keyword evidence="11 19" id="KW-1133">Transmembrane helix</keyword>
<dbReference type="GO" id="GO:0005506">
    <property type="term" value="F:iron ion binding"/>
    <property type="evidence" value="ECO:0007669"/>
    <property type="project" value="InterPro"/>
</dbReference>
<evidence type="ECO:0000256" key="13">
    <source>
        <dbReference type="ARBA" id="ARBA00023004"/>
    </source>
</evidence>
<dbReference type="InterPro" id="IPR019601">
    <property type="entry name" value="Oxoglutarate/Fe-dep_Oase_C"/>
</dbReference>
<evidence type="ECO:0000256" key="15">
    <source>
        <dbReference type="ARBA" id="ARBA00023180"/>
    </source>
</evidence>
<evidence type="ECO:0000256" key="7">
    <source>
        <dbReference type="ARBA" id="ARBA00022692"/>
    </source>
</evidence>
<dbReference type="GO" id="GO:0031543">
    <property type="term" value="F:peptidyl-proline dioxygenase activity"/>
    <property type="evidence" value="ECO:0007669"/>
    <property type="project" value="UniProtKB-ARBA"/>
</dbReference>
<evidence type="ECO:0000256" key="8">
    <source>
        <dbReference type="ARBA" id="ARBA00022723"/>
    </source>
</evidence>
<evidence type="ECO:0000256" key="14">
    <source>
        <dbReference type="ARBA" id="ARBA00023136"/>
    </source>
</evidence>
<dbReference type="SMART" id="SM00702">
    <property type="entry name" value="P4Hc"/>
    <property type="match status" value="1"/>
</dbReference>
<sequence length="1039" mass="118762">MERLKPPVAKRSRCSDSNTELVSINGCFFEDEFREQFKAAWKSGAPMCTSNTVLKNDPFQLAVLQNFLQEEPEAAHSTKQLEEEFCTLEWKRKQMDLYEFYQTNDLCSLQRDYLRAFYTVLKEQMMPLVEELTGIKLTHVSASCSMYNAGDYLLVHDDLLSDRRIAYVFYLSPWDRHREWQESDGGALELFRADQNSLPVFPVTERIFPRNNQLVLFRVCEKSFHQVGEVTSFVYPRLTINGWFHGPSNEKGGTSGNGSTASHSSIIIDTHYFGPRTMSDGEPNLASWINDVYLVDEVKQNVQKKVEMFSEVSLEQFFLRPRFDALLDDLRQGGDLQWSIKGPAHLRKYEVLNFKSLPAGSPLAALYDLFTSRAMFRLLFEYTELDLYGKKAKAPKCAIELQRWERGCYTVLGDSSTYADSTLDLTFYLNAQDNVGVITYLVPEGDQQQQQQQPNSKPVDDQPSSSSAVPLPSPYGECFDEDPVLLTLLPKDNVLNVVYHAIHIYATIAFIVIIIVIGVPMWWKTTEVYRVSLPYDKIQTLNDEPIKTTFRVGLYCKSAERLETLAFELRKKFEQNFAFELDLRELLLDPETVAAAKTPAKLESELLKRYPTSLGEFLLIEWNKLDDDILVTSERTAFISESATSLKTYQVLSSWILQEYKLKAILGSRDVQQTSKGRQLRLNSAPLQPHYEVLITVLNPRPDLQKVHWNVRAAAENYIARFLDEMSMITNFTIKTQWIYQVGIDGIGTHPKQVQDDSKLGRHYALGEDSLPHIITSLEKKLGTQITDNPCIHFVVYVPPCSQAPLKIYRKDGQRATPQSGNVEAFTSAKWGGIVFASPSEATCLRYMEDESFSEVYLHAQDIMPVLLYQLRKIFDLENNAPLLDTALVPCNRIEPRLWEVDTFLRTNTIYLVHSATTTLQSLIQLLGGIEYIVINDEVGEAIHKAYRKVLEAKSQLLEGDLEQAALLAREAYTSAERAFFDPSLLALLYFPNEQKYAIYIPLFLPIMIPVVFSFNTIMKYFRKRKTTSGESLLKSKSE</sequence>
<dbReference type="InterPro" id="IPR005123">
    <property type="entry name" value="Oxoglu/Fe-dep_dioxygenase_dom"/>
</dbReference>
<comment type="subcellular location">
    <subcellularLocation>
        <location evidence="2">Endoplasmic reticulum membrane</location>
        <topology evidence="2">Multi-pass membrane protein</topology>
    </subcellularLocation>
</comment>
<dbReference type="InterPro" id="IPR019540">
    <property type="entry name" value="PtdIno-glycan_biosynth_class_S"/>
</dbReference>
<evidence type="ECO:0000256" key="17">
    <source>
        <dbReference type="ARBA" id="ARBA00047444"/>
    </source>
</evidence>
<feature type="region of interest" description="Disordered" evidence="18">
    <location>
        <begin position="446"/>
        <end position="473"/>
    </location>
</feature>
<organism evidence="20 21">
    <name type="scientific">Anopheles albimanus</name>
    <name type="common">New world malaria mosquito</name>
    <dbReference type="NCBI Taxonomy" id="7167"/>
    <lineage>
        <taxon>Eukaryota</taxon>
        <taxon>Metazoa</taxon>
        <taxon>Ecdysozoa</taxon>
        <taxon>Arthropoda</taxon>
        <taxon>Hexapoda</taxon>
        <taxon>Insecta</taxon>
        <taxon>Pterygota</taxon>
        <taxon>Neoptera</taxon>
        <taxon>Endopterygota</taxon>
        <taxon>Diptera</taxon>
        <taxon>Nematocera</taxon>
        <taxon>Culicoidea</taxon>
        <taxon>Culicidae</taxon>
        <taxon>Anophelinae</taxon>
        <taxon>Anopheles</taxon>
    </lineage>
</organism>
<comment type="similarity">
    <text evidence="4">Belongs to the PIGS family.</text>
</comment>
<dbReference type="VEuPathDB" id="VectorBase:AALB20_035711"/>
<feature type="transmembrane region" description="Helical" evidence="19">
    <location>
        <begin position="497"/>
        <end position="523"/>
    </location>
</feature>
<dbReference type="InterPro" id="IPR039558">
    <property type="entry name" value="TPA1/OFD1_N"/>
</dbReference>
<evidence type="ECO:0000256" key="3">
    <source>
        <dbReference type="ARBA" id="ARBA00004687"/>
    </source>
</evidence>
<comment type="similarity">
    <text evidence="5">Belongs to the TPA1 family.</text>
</comment>
<dbReference type="PROSITE" id="PS51471">
    <property type="entry name" value="FE2OG_OXY"/>
    <property type="match status" value="1"/>
</dbReference>
<keyword evidence="10" id="KW-0223">Dioxygenase</keyword>
<dbReference type="PANTHER" id="PTHR21072:SF13">
    <property type="entry name" value="GPI TRANSAMIDASE COMPONENT PIG-S"/>
    <property type="match status" value="1"/>
</dbReference>
<evidence type="ECO:0000256" key="19">
    <source>
        <dbReference type="SAM" id="Phobius"/>
    </source>
</evidence>
<dbReference type="STRING" id="7167.A0A182FNT1"/>
<dbReference type="GO" id="GO:0016255">
    <property type="term" value="P:attachment of GPI anchor to protein"/>
    <property type="evidence" value="ECO:0007669"/>
    <property type="project" value="InterPro"/>
</dbReference>
<dbReference type="EnsemblMetazoa" id="AALB008194-RA">
    <property type="protein sequence ID" value="AALB008194-PA"/>
    <property type="gene ID" value="AALB008194"/>
</dbReference>
<keyword evidence="6" id="KW-0337">GPI-anchor biosynthesis</keyword>
<dbReference type="Pfam" id="PF10510">
    <property type="entry name" value="PIG-S"/>
    <property type="match status" value="1"/>
</dbReference>
<keyword evidence="14 19" id="KW-0472">Membrane</keyword>
<dbReference type="GO" id="GO:0042765">
    <property type="term" value="C:GPI-anchor transamidase complex"/>
    <property type="evidence" value="ECO:0007669"/>
    <property type="project" value="InterPro"/>
</dbReference>
<evidence type="ECO:0000313" key="20">
    <source>
        <dbReference type="EnsemblMetazoa" id="AALB008194-PA"/>
    </source>
</evidence>
<keyword evidence="9" id="KW-0256">Endoplasmic reticulum</keyword>
<evidence type="ECO:0000256" key="5">
    <source>
        <dbReference type="ARBA" id="ARBA00007443"/>
    </source>
</evidence>
<keyword evidence="7 19" id="KW-0812">Transmembrane</keyword>
<dbReference type="Pfam" id="PF10637">
    <property type="entry name" value="Ofd1_CTDD"/>
    <property type="match status" value="1"/>
</dbReference>
<reference evidence="20 21" key="1">
    <citation type="journal article" date="2017" name="G3 (Bethesda)">
        <title>The Physical Genome Mapping of Anopheles albimanus Corrected Scaffold Misassemblies and Identified Interarm Rearrangements in Genus Anopheles.</title>
        <authorList>
            <person name="Artemov G.N."/>
            <person name="Peery A.N."/>
            <person name="Jiang X."/>
            <person name="Tu Z."/>
            <person name="Stegniy V.N."/>
            <person name="Sharakhova M.V."/>
            <person name="Sharakhov I.V."/>
        </authorList>
    </citation>
    <scope>NUCLEOTIDE SEQUENCE [LARGE SCALE GENOMIC DNA]</scope>
    <source>
        <strain evidence="20 21">ALBI9_A</strain>
    </source>
</reference>
<dbReference type="Proteomes" id="UP000069272">
    <property type="component" value="Chromosome 2R"/>
</dbReference>
<name>A0A182FNT1_ANOAL</name>
<accession>A0A182FNT1</accession>
<evidence type="ECO:0000256" key="4">
    <source>
        <dbReference type="ARBA" id="ARBA00005316"/>
    </source>
</evidence>
<comment type="cofactor">
    <cofactor evidence="1">
        <name>L-ascorbate</name>
        <dbReference type="ChEBI" id="CHEBI:38290"/>
    </cofactor>
</comment>
<dbReference type="AlphaFoldDB" id="A0A182FNT1"/>
<dbReference type="GO" id="GO:0006506">
    <property type="term" value="P:GPI anchor biosynthetic process"/>
    <property type="evidence" value="ECO:0007669"/>
    <property type="project" value="UniProtKB-KW"/>
</dbReference>
<dbReference type="GO" id="GO:0031418">
    <property type="term" value="F:L-ascorbic acid binding"/>
    <property type="evidence" value="ECO:0007669"/>
    <property type="project" value="InterPro"/>
</dbReference>
<dbReference type="InterPro" id="IPR006620">
    <property type="entry name" value="Pro_4_hyd_alph"/>
</dbReference>
<dbReference type="Gene3D" id="2.60.120.620">
    <property type="entry name" value="q2cbj1_9rhob like domain"/>
    <property type="match status" value="2"/>
</dbReference>
<keyword evidence="12" id="KW-0560">Oxidoreductase</keyword>
<protein>
    <recommendedName>
        <fullName evidence="16">uS12 prolyl 3-hydroxylase</fullName>
    </recommendedName>
</protein>
<evidence type="ECO:0000256" key="2">
    <source>
        <dbReference type="ARBA" id="ARBA00004477"/>
    </source>
</evidence>
<keyword evidence="21" id="KW-1185">Reference proteome</keyword>
<evidence type="ECO:0000256" key="6">
    <source>
        <dbReference type="ARBA" id="ARBA00022502"/>
    </source>
</evidence>
<keyword evidence="15" id="KW-0325">Glycoprotein</keyword>
<evidence type="ECO:0000256" key="9">
    <source>
        <dbReference type="ARBA" id="ARBA00022824"/>
    </source>
</evidence>
<evidence type="ECO:0000256" key="12">
    <source>
        <dbReference type="ARBA" id="ARBA00023002"/>
    </source>
</evidence>
<comment type="pathway">
    <text evidence="3">Glycolipid biosynthesis; glycosylphosphatidylinositol-anchor biosynthesis.</text>
</comment>
<keyword evidence="13" id="KW-0408">Iron</keyword>